<comment type="subcellular location">
    <subcellularLocation>
        <location evidence="1">Membrane</location>
        <topology evidence="1">Multi-pass membrane protein</topology>
    </subcellularLocation>
</comment>
<keyword evidence="4 6" id="KW-0472">Membrane</keyword>
<evidence type="ECO:0000256" key="3">
    <source>
        <dbReference type="ARBA" id="ARBA00022989"/>
    </source>
</evidence>
<evidence type="ECO:0000256" key="6">
    <source>
        <dbReference type="SAM" id="Phobius"/>
    </source>
</evidence>
<reference evidence="8" key="1">
    <citation type="submission" date="2023-03" db="EMBL/GenBank/DDBJ databases">
        <title>Complete genome of Cladonia borealis.</title>
        <authorList>
            <person name="Park H."/>
        </authorList>
    </citation>
    <scope>NUCLEOTIDE SEQUENCE</scope>
    <source>
        <strain evidence="8">ANT050790</strain>
    </source>
</reference>
<dbReference type="AlphaFoldDB" id="A0AA39V7P5"/>
<evidence type="ECO:0000256" key="4">
    <source>
        <dbReference type="ARBA" id="ARBA00023136"/>
    </source>
</evidence>
<feature type="transmembrane region" description="Helical" evidence="6">
    <location>
        <begin position="352"/>
        <end position="371"/>
    </location>
</feature>
<name>A0AA39V7P5_9LECA</name>
<sequence>MAANLGSTNILFAGFFRIALISYVEHLGTYTCTYASKPLDGMHASLQSLGRAIEAQATTTGRSPVLLVQDIQPECMLYLGDLLRVDPNVFEHYLNRDASFQTFDADLLVFDYPETFIYGDGRQVAEAADLFKPSRTTGRGTLTKVWMNVYAYTQRMLRAKVLRPSPHPDIYLLLVDSLPRTKGATYHFAHKPSIMWKQVSFPAISTAPSDCFTRLQDTIVQRALGNASNKPDAAAVIECVSSKWQTLVYYTQSKISESKAPLSGDVRLVAEVIQRKHNFEKMQRVMQADTESAGMLLGVGPADNKLVELHSYEPVIGSWATQLEKVAASLLGLLAIQESLKASKQAVRTQNLTILAFIFIPVSTVSSIYGMNTVEIAQHNPYMWQFGLTAAVTTVLAILAASFYQYWATLPKSLFSMFRSRLTLPRPLVFQVDTDPSTVPAHNSNTNQQHATITQLPPKQTLSAYHLQNIPLATSSTTAYFLHQDSPSDSELGEVHATGGSPHRCTVM</sequence>
<dbReference type="Gene3D" id="1.20.58.340">
    <property type="entry name" value="Magnesium transport protein CorA, transmembrane region"/>
    <property type="match status" value="1"/>
</dbReference>
<dbReference type="SUPFAM" id="SSF144083">
    <property type="entry name" value="Magnesium transport protein CorA, transmembrane region"/>
    <property type="match status" value="1"/>
</dbReference>
<protein>
    <submittedName>
        <fullName evidence="8">Uncharacterized protein</fullName>
    </submittedName>
</protein>
<dbReference type="EMBL" id="JAFEKC020000015">
    <property type="protein sequence ID" value="KAK0510690.1"/>
    <property type="molecule type" value="Genomic_DNA"/>
</dbReference>
<dbReference type="GO" id="GO:0016020">
    <property type="term" value="C:membrane"/>
    <property type="evidence" value="ECO:0007669"/>
    <property type="project" value="UniProtKB-SubCell"/>
</dbReference>
<accession>A0AA39V7P5</accession>
<keyword evidence="3 6" id="KW-1133">Transmembrane helix</keyword>
<dbReference type="Proteomes" id="UP001166286">
    <property type="component" value="Unassembled WGS sequence"/>
</dbReference>
<proteinExistence type="predicted"/>
<evidence type="ECO:0000256" key="1">
    <source>
        <dbReference type="ARBA" id="ARBA00004141"/>
    </source>
</evidence>
<feature type="region of interest" description="Disordered" evidence="5">
    <location>
        <begin position="487"/>
        <end position="508"/>
    </location>
</feature>
<keyword evidence="7" id="KW-0732">Signal</keyword>
<dbReference type="Pfam" id="PF01544">
    <property type="entry name" value="CorA"/>
    <property type="match status" value="1"/>
</dbReference>
<keyword evidence="2 6" id="KW-0812">Transmembrane</keyword>
<evidence type="ECO:0000313" key="9">
    <source>
        <dbReference type="Proteomes" id="UP001166286"/>
    </source>
</evidence>
<dbReference type="InterPro" id="IPR002523">
    <property type="entry name" value="MgTranspt_CorA/ZnTranspt_ZntB"/>
</dbReference>
<comment type="caution">
    <text evidence="8">The sequence shown here is derived from an EMBL/GenBank/DDBJ whole genome shotgun (WGS) entry which is preliminary data.</text>
</comment>
<organism evidence="8 9">
    <name type="scientific">Cladonia borealis</name>
    <dbReference type="NCBI Taxonomy" id="184061"/>
    <lineage>
        <taxon>Eukaryota</taxon>
        <taxon>Fungi</taxon>
        <taxon>Dikarya</taxon>
        <taxon>Ascomycota</taxon>
        <taxon>Pezizomycotina</taxon>
        <taxon>Lecanoromycetes</taxon>
        <taxon>OSLEUM clade</taxon>
        <taxon>Lecanoromycetidae</taxon>
        <taxon>Lecanorales</taxon>
        <taxon>Lecanorineae</taxon>
        <taxon>Cladoniaceae</taxon>
        <taxon>Cladonia</taxon>
    </lineage>
</organism>
<feature type="transmembrane region" description="Helical" evidence="6">
    <location>
        <begin position="383"/>
        <end position="407"/>
    </location>
</feature>
<keyword evidence="9" id="KW-1185">Reference proteome</keyword>
<dbReference type="GO" id="GO:0046873">
    <property type="term" value="F:metal ion transmembrane transporter activity"/>
    <property type="evidence" value="ECO:0007669"/>
    <property type="project" value="InterPro"/>
</dbReference>
<evidence type="ECO:0000256" key="5">
    <source>
        <dbReference type="SAM" id="MobiDB-lite"/>
    </source>
</evidence>
<evidence type="ECO:0000256" key="7">
    <source>
        <dbReference type="SAM" id="SignalP"/>
    </source>
</evidence>
<feature type="chain" id="PRO_5041214232" evidence="7">
    <location>
        <begin position="22"/>
        <end position="508"/>
    </location>
</feature>
<gene>
    <name evidence="8" type="ORF">JMJ35_007122</name>
</gene>
<feature type="signal peptide" evidence="7">
    <location>
        <begin position="1"/>
        <end position="21"/>
    </location>
</feature>
<evidence type="ECO:0000313" key="8">
    <source>
        <dbReference type="EMBL" id="KAK0510690.1"/>
    </source>
</evidence>
<evidence type="ECO:0000256" key="2">
    <source>
        <dbReference type="ARBA" id="ARBA00022692"/>
    </source>
</evidence>
<dbReference type="InterPro" id="IPR045863">
    <property type="entry name" value="CorA_TM1_TM2"/>
</dbReference>